<comment type="caution">
    <text evidence="1">The sequence shown here is derived from an EMBL/GenBank/DDBJ whole genome shotgun (WGS) entry which is preliminary data.</text>
</comment>
<gene>
    <name evidence="1" type="ORF">LTR37_011243</name>
</gene>
<dbReference type="Proteomes" id="UP001281147">
    <property type="component" value="Unassembled WGS sequence"/>
</dbReference>
<dbReference type="EMBL" id="JAUTXU010000097">
    <property type="protein sequence ID" value="KAK3708913.1"/>
    <property type="molecule type" value="Genomic_DNA"/>
</dbReference>
<accession>A0ACC3N4F0</accession>
<keyword evidence="2" id="KW-1185">Reference proteome</keyword>
<protein>
    <submittedName>
        <fullName evidence="1">Uncharacterized protein</fullName>
    </submittedName>
</protein>
<sequence>MAPPARFDPQDTIVSVKCHHPPTSTPYFHIHETLLYKAAAVHNWRRSSAHENTFELNVPWDGFRHFALWLYTGKCDEENLSADCWIDSTNELLHAHEVGRKLGCVDFQDTVVDALTTKLTDCKGNLICDILGDFLKEFPFQSIGRQLLVDVIAYGPAENGMSNEEDKRFDYNALKSVDDSHFTIVLSREILASRGFQVPLNLTEELMTMLVCGFLEIKSQGDSVPRREMPWITNPCRYHRHTELGLPCYKSKQ</sequence>
<proteinExistence type="predicted"/>
<evidence type="ECO:0000313" key="2">
    <source>
        <dbReference type="Proteomes" id="UP001281147"/>
    </source>
</evidence>
<name>A0ACC3N4F0_9PEZI</name>
<evidence type="ECO:0000313" key="1">
    <source>
        <dbReference type="EMBL" id="KAK3708913.1"/>
    </source>
</evidence>
<organism evidence="1 2">
    <name type="scientific">Vermiconidia calcicola</name>
    <dbReference type="NCBI Taxonomy" id="1690605"/>
    <lineage>
        <taxon>Eukaryota</taxon>
        <taxon>Fungi</taxon>
        <taxon>Dikarya</taxon>
        <taxon>Ascomycota</taxon>
        <taxon>Pezizomycotina</taxon>
        <taxon>Dothideomycetes</taxon>
        <taxon>Dothideomycetidae</taxon>
        <taxon>Mycosphaerellales</taxon>
        <taxon>Extremaceae</taxon>
        <taxon>Vermiconidia</taxon>
    </lineage>
</organism>
<reference evidence="1" key="1">
    <citation type="submission" date="2023-07" db="EMBL/GenBank/DDBJ databases">
        <title>Black Yeasts Isolated from many extreme environments.</title>
        <authorList>
            <person name="Coleine C."/>
            <person name="Stajich J.E."/>
            <person name="Selbmann L."/>
        </authorList>
    </citation>
    <scope>NUCLEOTIDE SEQUENCE</scope>
    <source>
        <strain evidence="1">CCFEE 5714</strain>
    </source>
</reference>